<evidence type="ECO:0000256" key="3">
    <source>
        <dbReference type="ARBA" id="ARBA00022842"/>
    </source>
</evidence>
<dbReference type="Pfam" id="PF00702">
    <property type="entry name" value="Hydrolase"/>
    <property type="match status" value="1"/>
</dbReference>
<evidence type="ECO:0000313" key="4">
    <source>
        <dbReference type="EMBL" id="AMJ76985.1"/>
    </source>
</evidence>
<dbReference type="RefSeq" id="WP_015065945.1">
    <property type="nucleotide sequence ID" value="NZ_CAXGIV010000028.1"/>
</dbReference>
<dbReference type="InterPro" id="IPR006439">
    <property type="entry name" value="HAD-SF_hydro_IA"/>
</dbReference>
<reference evidence="4 5" key="1">
    <citation type="submission" date="2015-12" db="EMBL/GenBank/DDBJ databases">
        <title>Intraspecies pangenome expansion in the marine bacterium Alteromonas.</title>
        <authorList>
            <person name="Lopez-Perez M."/>
            <person name="Rodriguez-Valera F."/>
        </authorList>
    </citation>
    <scope>NUCLEOTIDE SEQUENCE [LARGE SCALE GENOMIC DNA]</scope>
    <source>
        <strain evidence="4 5">UM8</strain>
    </source>
</reference>
<evidence type="ECO:0000313" key="5">
    <source>
        <dbReference type="Proteomes" id="UP000061468"/>
    </source>
</evidence>
<dbReference type="Gene3D" id="1.20.120.1600">
    <property type="match status" value="1"/>
</dbReference>
<dbReference type="PANTHER" id="PTHR46470:SF4">
    <property type="entry name" value="5-AMINO-6-(5-PHOSPHO-D-RIBITYLAMINO)URACIL PHOSPHATASE YIGB"/>
    <property type="match status" value="1"/>
</dbReference>
<accession>A0AAC8XGP6</accession>
<dbReference type="Gene3D" id="3.40.50.1000">
    <property type="entry name" value="HAD superfamily/HAD-like"/>
    <property type="match status" value="1"/>
</dbReference>
<organism evidence="4 5">
    <name type="scientific">Alteromonas mediterranea</name>
    <dbReference type="NCBI Taxonomy" id="314275"/>
    <lineage>
        <taxon>Bacteria</taxon>
        <taxon>Pseudomonadati</taxon>
        <taxon>Pseudomonadota</taxon>
        <taxon>Gammaproteobacteria</taxon>
        <taxon>Alteromonadales</taxon>
        <taxon>Alteromonadaceae</taxon>
        <taxon>Alteromonas/Salinimonas group</taxon>
        <taxon>Alteromonas</taxon>
    </lineage>
</organism>
<dbReference type="SUPFAM" id="SSF56784">
    <property type="entry name" value="HAD-like"/>
    <property type="match status" value="1"/>
</dbReference>
<dbReference type="GO" id="GO:0009231">
    <property type="term" value="P:riboflavin biosynthetic process"/>
    <property type="evidence" value="ECO:0007669"/>
    <property type="project" value="TreeGrafter"/>
</dbReference>
<dbReference type="NCBIfam" id="TIGR01549">
    <property type="entry name" value="HAD-SF-IA-v1"/>
    <property type="match status" value="1"/>
</dbReference>
<name>A0AAC8XGP6_9ALTE</name>
<dbReference type="GO" id="GO:0016787">
    <property type="term" value="F:hydrolase activity"/>
    <property type="evidence" value="ECO:0007669"/>
    <property type="project" value="UniProtKB-KW"/>
</dbReference>
<dbReference type="SFLD" id="SFLDG01129">
    <property type="entry name" value="C1.5:_HAD__Beta-PGM__Phosphata"/>
    <property type="match status" value="1"/>
</dbReference>
<comment type="cofactor">
    <cofactor evidence="1">
        <name>Mg(2+)</name>
        <dbReference type="ChEBI" id="CHEBI:18420"/>
    </cofactor>
</comment>
<evidence type="ECO:0000256" key="1">
    <source>
        <dbReference type="ARBA" id="ARBA00001946"/>
    </source>
</evidence>
<gene>
    <name evidence="4" type="ORF">AV942_00980</name>
</gene>
<keyword evidence="3" id="KW-0460">Magnesium</keyword>
<dbReference type="InterPro" id="IPR051400">
    <property type="entry name" value="HAD-like_hydrolase"/>
</dbReference>
<dbReference type="EMBL" id="CP013928">
    <property type="protein sequence ID" value="AMJ76985.1"/>
    <property type="molecule type" value="Genomic_DNA"/>
</dbReference>
<sequence length="246" mass="27199">MQFFRSINKVEAMTFDLDDTLYNNDPIIRRAEKALEAHIAKHHQHAAALSASDWLSLKRAAIAKDKRLASDMGQLRRVVLTAALSNTAPDKITTQLEKEGELTEAVEACFNCFYDARSDFTLAKDVHNALKAVSKSLPIVGITNGNVNAEKIGIDSYFDTILHASTSRPMKPAQHMFDEAAARLNVAPKHILHVGDNIIKDVYGAINAGYQAAWFACNRPMTLHNEPVSVLPHVALNNLSELTHFL</sequence>
<dbReference type="InterPro" id="IPR023214">
    <property type="entry name" value="HAD_sf"/>
</dbReference>
<dbReference type="Proteomes" id="UP000061468">
    <property type="component" value="Chromosome"/>
</dbReference>
<dbReference type="SFLD" id="SFLDS00003">
    <property type="entry name" value="Haloacid_Dehalogenase"/>
    <property type="match status" value="1"/>
</dbReference>
<proteinExistence type="predicted"/>
<dbReference type="PANTHER" id="PTHR46470">
    <property type="entry name" value="N-ACYLNEURAMINATE-9-PHOSPHATASE"/>
    <property type="match status" value="1"/>
</dbReference>
<keyword evidence="2" id="KW-0378">Hydrolase</keyword>
<dbReference type="AlphaFoldDB" id="A0AAC8XGP6"/>
<evidence type="ECO:0000256" key="2">
    <source>
        <dbReference type="ARBA" id="ARBA00022801"/>
    </source>
</evidence>
<dbReference type="OMA" id="PQETHDT"/>
<protein>
    <submittedName>
        <fullName evidence="4">Haloacid dehalogenase</fullName>
    </submittedName>
</protein>
<dbReference type="InterPro" id="IPR036412">
    <property type="entry name" value="HAD-like_sf"/>
</dbReference>